<keyword evidence="2" id="KW-1185">Reference proteome</keyword>
<feature type="non-terminal residue" evidence="1">
    <location>
        <position position="1"/>
    </location>
</feature>
<accession>A0A8S0Q911</accession>
<reference evidence="1 2" key="1">
    <citation type="submission" date="2019-12" db="EMBL/GenBank/DDBJ databases">
        <authorList>
            <person name="Alioto T."/>
            <person name="Alioto T."/>
            <person name="Gomez Garrido J."/>
        </authorList>
    </citation>
    <scope>NUCLEOTIDE SEQUENCE [LARGE SCALE GENOMIC DNA]</scope>
</reference>
<dbReference type="EMBL" id="CACTIH010001213">
    <property type="protein sequence ID" value="CAA2962634.1"/>
    <property type="molecule type" value="Genomic_DNA"/>
</dbReference>
<feature type="non-terminal residue" evidence="1">
    <location>
        <position position="65"/>
    </location>
</feature>
<sequence>AIDGNEARAKAEGKKHNFLSGFDGKQCRKRRTCRRLEVKRMGSEVMGSKMTACGGSELSCDGEEW</sequence>
<comment type="caution">
    <text evidence="1">The sequence shown here is derived from an EMBL/GenBank/DDBJ whole genome shotgun (WGS) entry which is preliminary data.</text>
</comment>
<gene>
    <name evidence="1" type="ORF">OLEA9_A102644</name>
</gene>
<protein>
    <submittedName>
        <fullName evidence="1">Uncharacterized protein</fullName>
    </submittedName>
</protein>
<dbReference type="Gramene" id="OE9A102644T1">
    <property type="protein sequence ID" value="OE9A102644C1"/>
    <property type="gene ID" value="OE9A102644"/>
</dbReference>
<name>A0A8S0Q911_OLEEU</name>
<evidence type="ECO:0000313" key="1">
    <source>
        <dbReference type="EMBL" id="CAA2962634.1"/>
    </source>
</evidence>
<dbReference type="AlphaFoldDB" id="A0A8S0Q911"/>
<dbReference type="Proteomes" id="UP000594638">
    <property type="component" value="Unassembled WGS sequence"/>
</dbReference>
<evidence type="ECO:0000313" key="2">
    <source>
        <dbReference type="Proteomes" id="UP000594638"/>
    </source>
</evidence>
<proteinExistence type="predicted"/>
<organism evidence="1 2">
    <name type="scientific">Olea europaea subsp. europaea</name>
    <dbReference type="NCBI Taxonomy" id="158383"/>
    <lineage>
        <taxon>Eukaryota</taxon>
        <taxon>Viridiplantae</taxon>
        <taxon>Streptophyta</taxon>
        <taxon>Embryophyta</taxon>
        <taxon>Tracheophyta</taxon>
        <taxon>Spermatophyta</taxon>
        <taxon>Magnoliopsida</taxon>
        <taxon>eudicotyledons</taxon>
        <taxon>Gunneridae</taxon>
        <taxon>Pentapetalae</taxon>
        <taxon>asterids</taxon>
        <taxon>lamiids</taxon>
        <taxon>Lamiales</taxon>
        <taxon>Oleaceae</taxon>
        <taxon>Oleeae</taxon>
        <taxon>Olea</taxon>
    </lineage>
</organism>